<evidence type="ECO:0008006" key="3">
    <source>
        <dbReference type="Google" id="ProtNLM"/>
    </source>
</evidence>
<evidence type="ECO:0000313" key="2">
    <source>
        <dbReference type="Proteomes" id="UP000235564"/>
    </source>
</evidence>
<evidence type="ECO:0000313" key="1">
    <source>
        <dbReference type="EMBL" id="PMC23022.1"/>
    </source>
</evidence>
<comment type="caution">
    <text evidence="1">The sequence shown here is derived from an EMBL/GenBank/DDBJ whole genome shotgun (WGS) entry which is preliminary data.</text>
</comment>
<gene>
    <name evidence="1" type="ORF">CJ231_11210</name>
</gene>
<dbReference type="AlphaFoldDB" id="A0A2N6QNG7"/>
<accession>A0A2N6QNG7</accession>
<reference evidence="1 2" key="1">
    <citation type="submission" date="2017-09" db="EMBL/GenBank/DDBJ databases">
        <title>Bacterial strain isolated from the female urinary microbiota.</title>
        <authorList>
            <person name="Thomas-White K."/>
            <person name="Kumar N."/>
            <person name="Forster S."/>
            <person name="Putonti C."/>
            <person name="Lawley T."/>
            <person name="Wolfe A.J."/>
        </authorList>
    </citation>
    <scope>NUCLEOTIDE SEQUENCE [LARGE SCALE GENOMIC DNA]</scope>
    <source>
        <strain evidence="1 2">UMB0536</strain>
    </source>
</reference>
<dbReference type="Proteomes" id="UP000235564">
    <property type="component" value="Unassembled WGS sequence"/>
</dbReference>
<organism evidence="1 2">
    <name type="scientific">Hoylesella buccalis</name>
    <dbReference type="NCBI Taxonomy" id="28127"/>
    <lineage>
        <taxon>Bacteria</taxon>
        <taxon>Pseudomonadati</taxon>
        <taxon>Bacteroidota</taxon>
        <taxon>Bacteroidia</taxon>
        <taxon>Bacteroidales</taxon>
        <taxon>Prevotellaceae</taxon>
        <taxon>Hoylesella</taxon>
    </lineage>
</organism>
<dbReference type="SUPFAM" id="SSF52540">
    <property type="entry name" value="P-loop containing nucleoside triphosphate hydrolases"/>
    <property type="match status" value="1"/>
</dbReference>
<dbReference type="EMBL" id="PNGJ01000011">
    <property type="protein sequence ID" value="PMC23022.1"/>
    <property type="molecule type" value="Genomic_DNA"/>
</dbReference>
<proteinExistence type="predicted"/>
<dbReference type="InterPro" id="IPR027417">
    <property type="entry name" value="P-loop_NTPase"/>
</dbReference>
<dbReference type="Gene3D" id="3.40.50.300">
    <property type="entry name" value="P-loop containing nucleotide triphosphate hydrolases"/>
    <property type="match status" value="1"/>
</dbReference>
<sequence length="246" mass="28926">MFQEIVKRFSWTVVKRKKFIEVCAKLKTEKIINECYHSKFHIIAKKRLFTNATDLSKCYSKRQSFVRSFIHYNNPLEYIEALDAAGVNKDEVYKLFITIDYEVLNEYGLPVSGGERSEFNLIQAIRDARNYDMLLVDEPESSFDNIFLKENINIMLKEMSKEMPVIIVTHNSTIGASIQPDYIIYTERTIENSKPVFKIYYGHPNDKYLQSHINESKQNFLIQINSLEAGKDAYNERKQNYENLEN</sequence>
<protein>
    <recommendedName>
        <fullName evidence="3">ABC transporter domain-containing protein</fullName>
    </recommendedName>
</protein>
<name>A0A2N6QNG7_9BACT</name>